<evidence type="ECO:0000313" key="3">
    <source>
        <dbReference type="Proteomes" id="UP000006727"/>
    </source>
</evidence>
<sequence>MSVSTKFHWFEYFKSSTYLQQSCSLLQNENVQFLDIPSQRCPYDQFHAEVRSANGLRNKCVIDVDHAQPPRSIHCGNSGHKMWQPLPVALSGTLAAKCGGSSTPGQPLHRHKSLSLSGIVLYTPRTCNPHPAHDVLPQWLHSTE</sequence>
<dbReference type="Gramene" id="Pp3c24_90V3.1">
    <property type="protein sequence ID" value="Pp3c24_90V3.1"/>
    <property type="gene ID" value="Pp3c24_90"/>
</dbReference>
<dbReference type="AlphaFoldDB" id="A0A2K1IF17"/>
<evidence type="ECO:0000313" key="1">
    <source>
        <dbReference type="EMBL" id="PNR27865.1"/>
    </source>
</evidence>
<dbReference type="InParanoid" id="A0A2K1IF17"/>
<dbReference type="EMBL" id="ABEU02000024">
    <property type="protein sequence ID" value="PNR27865.1"/>
    <property type="molecule type" value="Genomic_DNA"/>
</dbReference>
<reference evidence="1 3" key="2">
    <citation type="journal article" date="2018" name="Plant J.">
        <title>The Physcomitrella patens chromosome-scale assembly reveals moss genome structure and evolution.</title>
        <authorList>
            <person name="Lang D."/>
            <person name="Ullrich K.K."/>
            <person name="Murat F."/>
            <person name="Fuchs J."/>
            <person name="Jenkins J."/>
            <person name="Haas F.B."/>
            <person name="Piednoel M."/>
            <person name="Gundlach H."/>
            <person name="Van Bel M."/>
            <person name="Meyberg R."/>
            <person name="Vives C."/>
            <person name="Morata J."/>
            <person name="Symeonidi A."/>
            <person name="Hiss M."/>
            <person name="Muchero W."/>
            <person name="Kamisugi Y."/>
            <person name="Saleh O."/>
            <person name="Blanc G."/>
            <person name="Decker E.L."/>
            <person name="van Gessel N."/>
            <person name="Grimwood J."/>
            <person name="Hayes R.D."/>
            <person name="Graham S.W."/>
            <person name="Gunter L.E."/>
            <person name="McDaniel S.F."/>
            <person name="Hoernstein S.N.W."/>
            <person name="Larsson A."/>
            <person name="Li F.W."/>
            <person name="Perroud P.F."/>
            <person name="Phillips J."/>
            <person name="Ranjan P."/>
            <person name="Rokshar D.S."/>
            <person name="Rothfels C.J."/>
            <person name="Schneider L."/>
            <person name="Shu S."/>
            <person name="Stevenson D.W."/>
            <person name="Thummler F."/>
            <person name="Tillich M."/>
            <person name="Villarreal Aguilar J.C."/>
            <person name="Widiez T."/>
            <person name="Wong G.K."/>
            <person name="Wymore A."/>
            <person name="Zhang Y."/>
            <person name="Zimmer A.D."/>
            <person name="Quatrano R.S."/>
            <person name="Mayer K.F.X."/>
            <person name="Goodstein D."/>
            <person name="Casacuberta J.M."/>
            <person name="Vandepoele K."/>
            <person name="Reski R."/>
            <person name="Cuming A.C."/>
            <person name="Tuskan G.A."/>
            <person name="Maumus F."/>
            <person name="Salse J."/>
            <person name="Schmutz J."/>
            <person name="Rensing S.A."/>
        </authorList>
    </citation>
    <scope>NUCLEOTIDE SEQUENCE [LARGE SCALE GENOMIC DNA]</scope>
    <source>
        <strain evidence="2 3">cv. Gransden 2004</strain>
    </source>
</reference>
<evidence type="ECO:0000313" key="2">
    <source>
        <dbReference type="EnsemblPlants" id="Pp3c24_90V3.1"/>
    </source>
</evidence>
<dbReference type="EnsemblPlants" id="Pp3c24_90V3.1">
    <property type="protein sequence ID" value="Pp3c24_90V3.1"/>
    <property type="gene ID" value="Pp3c24_90"/>
</dbReference>
<reference evidence="1 3" key="1">
    <citation type="journal article" date="2008" name="Science">
        <title>The Physcomitrella genome reveals evolutionary insights into the conquest of land by plants.</title>
        <authorList>
            <person name="Rensing S."/>
            <person name="Lang D."/>
            <person name="Zimmer A."/>
            <person name="Terry A."/>
            <person name="Salamov A."/>
            <person name="Shapiro H."/>
            <person name="Nishiyama T."/>
            <person name="Perroud P.-F."/>
            <person name="Lindquist E."/>
            <person name="Kamisugi Y."/>
            <person name="Tanahashi T."/>
            <person name="Sakakibara K."/>
            <person name="Fujita T."/>
            <person name="Oishi K."/>
            <person name="Shin-I T."/>
            <person name="Kuroki Y."/>
            <person name="Toyoda A."/>
            <person name="Suzuki Y."/>
            <person name="Hashimoto A."/>
            <person name="Yamaguchi K."/>
            <person name="Sugano A."/>
            <person name="Kohara Y."/>
            <person name="Fujiyama A."/>
            <person name="Anterola A."/>
            <person name="Aoki S."/>
            <person name="Ashton N."/>
            <person name="Barbazuk W.B."/>
            <person name="Barker E."/>
            <person name="Bennetzen J."/>
            <person name="Bezanilla M."/>
            <person name="Blankenship R."/>
            <person name="Cho S.H."/>
            <person name="Dutcher S."/>
            <person name="Estelle M."/>
            <person name="Fawcett J.A."/>
            <person name="Gundlach H."/>
            <person name="Hanada K."/>
            <person name="Heyl A."/>
            <person name="Hicks K.A."/>
            <person name="Hugh J."/>
            <person name="Lohr M."/>
            <person name="Mayer K."/>
            <person name="Melkozernov A."/>
            <person name="Murata T."/>
            <person name="Nelson D."/>
            <person name="Pils B."/>
            <person name="Prigge M."/>
            <person name="Reiss B."/>
            <person name="Renner T."/>
            <person name="Rombauts S."/>
            <person name="Rushton P."/>
            <person name="Sanderfoot A."/>
            <person name="Schween G."/>
            <person name="Shiu S.-H."/>
            <person name="Stueber K."/>
            <person name="Theodoulou F.L."/>
            <person name="Tu H."/>
            <person name="Van de Peer Y."/>
            <person name="Verrier P.J."/>
            <person name="Waters E."/>
            <person name="Wood A."/>
            <person name="Yang L."/>
            <person name="Cove D."/>
            <person name="Cuming A."/>
            <person name="Hasebe M."/>
            <person name="Lucas S."/>
            <person name="Mishler D.B."/>
            <person name="Reski R."/>
            <person name="Grigoriev I."/>
            <person name="Quatrano R.S."/>
            <person name="Boore J.L."/>
        </authorList>
    </citation>
    <scope>NUCLEOTIDE SEQUENCE [LARGE SCALE GENOMIC DNA]</scope>
    <source>
        <strain evidence="2 3">cv. Gransden 2004</strain>
    </source>
</reference>
<dbReference type="Proteomes" id="UP000006727">
    <property type="component" value="Chromosome 24"/>
</dbReference>
<gene>
    <name evidence="1" type="ORF">PHYPA_028457</name>
</gene>
<accession>A0A2K1IF17</accession>
<organism evidence="1">
    <name type="scientific">Physcomitrium patens</name>
    <name type="common">Spreading-leaved earth moss</name>
    <name type="synonym">Physcomitrella patens</name>
    <dbReference type="NCBI Taxonomy" id="3218"/>
    <lineage>
        <taxon>Eukaryota</taxon>
        <taxon>Viridiplantae</taxon>
        <taxon>Streptophyta</taxon>
        <taxon>Embryophyta</taxon>
        <taxon>Bryophyta</taxon>
        <taxon>Bryophytina</taxon>
        <taxon>Bryopsida</taxon>
        <taxon>Funariidae</taxon>
        <taxon>Funariales</taxon>
        <taxon>Funariaceae</taxon>
        <taxon>Physcomitrium</taxon>
    </lineage>
</organism>
<reference evidence="2" key="3">
    <citation type="submission" date="2020-12" db="UniProtKB">
        <authorList>
            <consortium name="EnsemblPlants"/>
        </authorList>
    </citation>
    <scope>IDENTIFICATION</scope>
</reference>
<protein>
    <submittedName>
        <fullName evidence="1 2">Uncharacterized protein</fullName>
    </submittedName>
</protein>
<name>A0A2K1IF17_PHYPA</name>
<keyword evidence="3" id="KW-1185">Reference proteome</keyword>
<proteinExistence type="predicted"/>